<name>A0A0L8G721_OCTBM</name>
<reference evidence="1" key="1">
    <citation type="submission" date="2015-07" db="EMBL/GenBank/DDBJ databases">
        <title>MeaNS - Measles Nucleotide Surveillance Program.</title>
        <authorList>
            <person name="Tran T."/>
            <person name="Druce J."/>
        </authorList>
    </citation>
    <scope>NUCLEOTIDE SEQUENCE</scope>
    <source>
        <strain evidence="1">UCB-OBI-ISO-001</strain>
        <tissue evidence="1">Gonad</tissue>
    </source>
</reference>
<evidence type="ECO:0000313" key="1">
    <source>
        <dbReference type="EMBL" id="KOF72395.1"/>
    </source>
</evidence>
<proteinExistence type="predicted"/>
<gene>
    <name evidence="1" type="ORF">OCBIM_22039494mg</name>
</gene>
<organism evidence="1">
    <name type="scientific">Octopus bimaculoides</name>
    <name type="common">California two-spotted octopus</name>
    <dbReference type="NCBI Taxonomy" id="37653"/>
    <lineage>
        <taxon>Eukaryota</taxon>
        <taxon>Metazoa</taxon>
        <taxon>Spiralia</taxon>
        <taxon>Lophotrochozoa</taxon>
        <taxon>Mollusca</taxon>
        <taxon>Cephalopoda</taxon>
        <taxon>Coleoidea</taxon>
        <taxon>Octopodiformes</taxon>
        <taxon>Octopoda</taxon>
        <taxon>Incirrata</taxon>
        <taxon>Octopodidae</taxon>
        <taxon>Octopus</taxon>
    </lineage>
</organism>
<protein>
    <submittedName>
        <fullName evidence="1">Uncharacterized protein</fullName>
    </submittedName>
</protein>
<accession>A0A0L8G721</accession>
<dbReference type="EMBL" id="KQ423677">
    <property type="protein sequence ID" value="KOF72395.1"/>
    <property type="molecule type" value="Genomic_DNA"/>
</dbReference>
<dbReference type="AlphaFoldDB" id="A0A0L8G721"/>
<sequence>MYGYCVCACVRFIQNNELNKMHIFVSLKGSSGMLMSFSMKQCMHFIGGGGL</sequence>